<evidence type="ECO:0000259" key="5">
    <source>
        <dbReference type="PROSITE" id="PS01124"/>
    </source>
</evidence>
<dbReference type="EMBL" id="JAKNRW010000001">
    <property type="protein sequence ID" value="MCK1788833.1"/>
    <property type="molecule type" value="Genomic_DNA"/>
</dbReference>
<dbReference type="InterPro" id="IPR018060">
    <property type="entry name" value="HTH_AraC"/>
</dbReference>
<name>A0ABT0ESX1_9PSED</name>
<dbReference type="InterPro" id="IPR009057">
    <property type="entry name" value="Homeodomain-like_sf"/>
</dbReference>
<dbReference type="RefSeq" id="WP_247286147.1">
    <property type="nucleotide sequence ID" value="NZ_JAKNRW010000001.1"/>
</dbReference>
<evidence type="ECO:0000256" key="2">
    <source>
        <dbReference type="ARBA" id="ARBA00023125"/>
    </source>
</evidence>
<dbReference type="PANTHER" id="PTHR11019:SF159">
    <property type="entry name" value="TRANSCRIPTIONAL REGULATOR-RELATED"/>
    <property type="match status" value="1"/>
</dbReference>
<keyword evidence="2" id="KW-0238">DNA-binding</keyword>
<dbReference type="CDD" id="cd06124">
    <property type="entry name" value="cupin_NimR-like_N"/>
    <property type="match status" value="1"/>
</dbReference>
<protein>
    <submittedName>
        <fullName evidence="6">Helix-turn-helix transcriptional regulator</fullName>
    </submittedName>
</protein>
<dbReference type="PANTHER" id="PTHR11019">
    <property type="entry name" value="HTH-TYPE TRANSCRIPTIONAL REGULATOR NIMR"/>
    <property type="match status" value="1"/>
</dbReference>
<dbReference type="Gene3D" id="1.10.10.60">
    <property type="entry name" value="Homeodomain-like"/>
    <property type="match status" value="1"/>
</dbReference>
<dbReference type="SUPFAM" id="SSF46689">
    <property type="entry name" value="Homeodomain-like"/>
    <property type="match status" value="1"/>
</dbReference>
<reference evidence="6 7" key="1">
    <citation type="submission" date="2022-02" db="EMBL/GenBank/DDBJ databases">
        <title>Comparative genomics of the first Antarctic Pseudomonas spp. capable of biotransforming 2,4,6-Trinitrotoluene.</title>
        <authorList>
            <person name="Cabrera M.A."/>
            <person name="Marquez S.L."/>
            <person name="Perez-Donoso J.M."/>
        </authorList>
    </citation>
    <scope>NUCLEOTIDE SEQUENCE [LARGE SCALE GENOMIC DNA]</scope>
    <source>
        <strain evidence="6 7">TNT19</strain>
    </source>
</reference>
<gene>
    <name evidence="6" type="ORF">L9059_01230</name>
</gene>
<dbReference type="Gene3D" id="2.60.120.10">
    <property type="entry name" value="Jelly Rolls"/>
    <property type="match status" value="1"/>
</dbReference>
<accession>A0ABT0ESX1</accession>
<evidence type="ECO:0000313" key="6">
    <source>
        <dbReference type="EMBL" id="MCK1788833.1"/>
    </source>
</evidence>
<dbReference type="InterPro" id="IPR003313">
    <property type="entry name" value="AraC-bd"/>
</dbReference>
<dbReference type="InterPro" id="IPR014710">
    <property type="entry name" value="RmlC-like_jellyroll"/>
</dbReference>
<evidence type="ECO:0000256" key="3">
    <source>
        <dbReference type="ARBA" id="ARBA00023163"/>
    </source>
</evidence>
<feature type="region of interest" description="Disordered" evidence="4">
    <location>
        <begin position="1"/>
        <end position="26"/>
    </location>
</feature>
<feature type="domain" description="HTH araC/xylS-type" evidence="5">
    <location>
        <begin position="166"/>
        <end position="264"/>
    </location>
</feature>
<dbReference type="Pfam" id="PF12833">
    <property type="entry name" value="HTH_18"/>
    <property type="match status" value="1"/>
</dbReference>
<dbReference type="InterPro" id="IPR011051">
    <property type="entry name" value="RmlC_Cupin_sf"/>
</dbReference>
<dbReference type="InterPro" id="IPR018062">
    <property type="entry name" value="HTH_AraC-typ_CS"/>
</dbReference>
<dbReference type="SUPFAM" id="SSF51182">
    <property type="entry name" value="RmlC-like cupins"/>
    <property type="match status" value="1"/>
</dbReference>
<sequence>MDFDYQNMDKSTSTAPCQVPRGPQPAPQSIAVEFEDGHWVANHQHDSAQLLYAVQGFLVIGMASGRWVLPINRALWIPPNTEHWTRMVGDVQMRSLYLEPGQALHMPHECCVVEVSALLKELILAAVRIREPFAQNSRNGRLMGLLLDELTQKPLQSMHLPTPSNPRLARICRRLIDAPDLDLNECVSEVGVNPKTIRRWFVDYLGMSFGKWRRQVRVLLALEQLATGKSVLDVALATGYSNHSAFSAMFRSALGGSPSEFLDQRRDKITRS</sequence>
<keyword evidence="1" id="KW-0805">Transcription regulation</keyword>
<organism evidence="6 7">
    <name type="scientific">Pseudomonas violetae</name>
    <dbReference type="NCBI Taxonomy" id="2915813"/>
    <lineage>
        <taxon>Bacteria</taxon>
        <taxon>Pseudomonadati</taxon>
        <taxon>Pseudomonadota</taxon>
        <taxon>Gammaproteobacteria</taxon>
        <taxon>Pseudomonadales</taxon>
        <taxon>Pseudomonadaceae</taxon>
        <taxon>Pseudomonas</taxon>
    </lineage>
</organism>
<comment type="caution">
    <text evidence="6">The sequence shown here is derived from an EMBL/GenBank/DDBJ whole genome shotgun (WGS) entry which is preliminary data.</text>
</comment>
<dbReference type="SMART" id="SM00342">
    <property type="entry name" value="HTH_ARAC"/>
    <property type="match status" value="1"/>
</dbReference>
<dbReference type="PROSITE" id="PS00041">
    <property type="entry name" value="HTH_ARAC_FAMILY_1"/>
    <property type="match status" value="1"/>
</dbReference>
<proteinExistence type="predicted"/>
<keyword evidence="7" id="KW-1185">Reference proteome</keyword>
<evidence type="ECO:0000313" key="7">
    <source>
        <dbReference type="Proteomes" id="UP001299876"/>
    </source>
</evidence>
<dbReference type="Pfam" id="PF02311">
    <property type="entry name" value="AraC_binding"/>
    <property type="match status" value="1"/>
</dbReference>
<evidence type="ECO:0000256" key="1">
    <source>
        <dbReference type="ARBA" id="ARBA00023015"/>
    </source>
</evidence>
<evidence type="ECO:0000256" key="4">
    <source>
        <dbReference type="SAM" id="MobiDB-lite"/>
    </source>
</evidence>
<dbReference type="Proteomes" id="UP001299876">
    <property type="component" value="Unassembled WGS sequence"/>
</dbReference>
<dbReference type="PROSITE" id="PS01124">
    <property type="entry name" value="HTH_ARAC_FAMILY_2"/>
    <property type="match status" value="1"/>
</dbReference>
<keyword evidence="3" id="KW-0804">Transcription</keyword>